<dbReference type="InterPro" id="IPR016035">
    <property type="entry name" value="Acyl_Trfase/lysoPLipase"/>
</dbReference>
<gene>
    <name evidence="5" type="ORF">IRI77_24130</name>
</gene>
<dbReference type="GO" id="GO:0016042">
    <property type="term" value="P:lipid catabolic process"/>
    <property type="evidence" value="ECO:0007669"/>
    <property type="project" value="UniProtKB-UniRule"/>
</dbReference>
<dbReference type="Pfam" id="PF01734">
    <property type="entry name" value="Patatin"/>
    <property type="match status" value="1"/>
</dbReference>
<dbReference type="GO" id="GO:0016787">
    <property type="term" value="F:hydrolase activity"/>
    <property type="evidence" value="ECO:0007669"/>
    <property type="project" value="UniProtKB-UniRule"/>
</dbReference>
<proteinExistence type="predicted"/>
<keyword evidence="6" id="KW-1185">Reference proteome</keyword>
<keyword evidence="3" id="KW-0732">Signal</keyword>
<dbReference type="SUPFAM" id="SSF52151">
    <property type="entry name" value="FabD/lysophospholipase-like"/>
    <property type="match status" value="1"/>
</dbReference>
<evidence type="ECO:0000259" key="4">
    <source>
        <dbReference type="PROSITE" id="PS51635"/>
    </source>
</evidence>
<keyword evidence="2" id="KW-0442">Lipid degradation</keyword>
<keyword evidence="2" id="KW-0378">Hydrolase</keyword>
<evidence type="ECO:0000256" key="1">
    <source>
        <dbReference type="ARBA" id="ARBA00023098"/>
    </source>
</evidence>
<feature type="chain" id="PRO_5033006350" evidence="3">
    <location>
        <begin position="21"/>
        <end position="369"/>
    </location>
</feature>
<evidence type="ECO:0000313" key="5">
    <source>
        <dbReference type="EMBL" id="QOY85891.1"/>
    </source>
</evidence>
<accession>A0A7S7NLL2</accession>
<evidence type="ECO:0000313" key="6">
    <source>
        <dbReference type="Proteomes" id="UP000593892"/>
    </source>
</evidence>
<feature type="signal peptide" evidence="3">
    <location>
        <begin position="1"/>
        <end position="20"/>
    </location>
</feature>
<sequence length="369" mass="40839">MNNRLLFALSLIPFSHAALAQMPTGTLVDRIVRRIDIRGDRTFDILLLSGGGEYGAYGTGFLRGWQSRATDPMPKFDMVTGVSTGALISPFAFAGDEQSLAEISREYTENAASMKPSFEYLFFLKRDGGLLDRRNLENSIDRLYGESLAARARRGFDEGRILLVGTTNLRSGLGSIWNIEEELGRGPGGLGSFQKILLASAAIPGAFAPVEIKGDPHVDGGVASNTLLGLDLSDFQRLAERLRAGRTRGTVRIRLWVIVNKPLYPSVETSGYRGVGAVRDRGERLLFGLKELQTLTRYWELSEAVNSGVPGLSMEVRCTAVPQDMTAKVTINKIFDQAFMKKLDQFGFERARGRQQWDRLPLSPYQRPQ</sequence>
<dbReference type="KEGG" id="pfer:IRI77_24130"/>
<reference evidence="5 6" key="1">
    <citation type="submission" date="2020-10" db="EMBL/GenBank/DDBJ databases">
        <title>Complete genome sequence of Paludibaculum fermentans P105T, a facultatively anaerobic acidobacterium capable of dissimilatory Fe(III) reduction.</title>
        <authorList>
            <person name="Dedysh S.N."/>
            <person name="Beletsky A.V."/>
            <person name="Kulichevskaya I.S."/>
            <person name="Mardanov A.V."/>
            <person name="Ravin N.V."/>
        </authorList>
    </citation>
    <scope>NUCLEOTIDE SEQUENCE [LARGE SCALE GENOMIC DNA]</scope>
    <source>
        <strain evidence="5 6">P105</strain>
    </source>
</reference>
<protein>
    <submittedName>
        <fullName evidence="5">Patatin-like phospholipase family protein</fullName>
    </submittedName>
</protein>
<dbReference type="InterPro" id="IPR002641">
    <property type="entry name" value="PNPLA_dom"/>
</dbReference>
<feature type="short sequence motif" description="GXSXG" evidence="2">
    <location>
        <begin position="81"/>
        <end position="85"/>
    </location>
</feature>
<dbReference type="EMBL" id="CP063849">
    <property type="protein sequence ID" value="QOY85891.1"/>
    <property type="molecule type" value="Genomic_DNA"/>
</dbReference>
<dbReference type="Gene3D" id="3.40.1090.10">
    <property type="entry name" value="Cytosolic phospholipase A2 catalytic domain"/>
    <property type="match status" value="1"/>
</dbReference>
<keyword evidence="1 2" id="KW-0443">Lipid metabolism</keyword>
<feature type="short sequence motif" description="GXGXXG" evidence="2">
    <location>
        <begin position="50"/>
        <end position="55"/>
    </location>
</feature>
<feature type="active site" description="Proton acceptor" evidence="2">
    <location>
        <position position="219"/>
    </location>
</feature>
<feature type="short sequence motif" description="DGA/G" evidence="2">
    <location>
        <begin position="219"/>
        <end position="221"/>
    </location>
</feature>
<dbReference type="RefSeq" id="WP_194447561.1">
    <property type="nucleotide sequence ID" value="NZ_CP063849.1"/>
</dbReference>
<dbReference type="AlphaFoldDB" id="A0A7S7NLL2"/>
<organism evidence="5 6">
    <name type="scientific">Paludibaculum fermentans</name>
    <dbReference type="NCBI Taxonomy" id="1473598"/>
    <lineage>
        <taxon>Bacteria</taxon>
        <taxon>Pseudomonadati</taxon>
        <taxon>Acidobacteriota</taxon>
        <taxon>Terriglobia</taxon>
        <taxon>Bryobacterales</taxon>
        <taxon>Bryobacteraceae</taxon>
        <taxon>Paludibaculum</taxon>
    </lineage>
</organism>
<evidence type="ECO:0000256" key="2">
    <source>
        <dbReference type="PROSITE-ProRule" id="PRU01161"/>
    </source>
</evidence>
<feature type="active site" description="Nucleophile" evidence="2">
    <location>
        <position position="83"/>
    </location>
</feature>
<feature type="domain" description="PNPLA" evidence="4">
    <location>
        <begin position="46"/>
        <end position="233"/>
    </location>
</feature>
<evidence type="ECO:0000256" key="3">
    <source>
        <dbReference type="SAM" id="SignalP"/>
    </source>
</evidence>
<dbReference type="PROSITE" id="PS51635">
    <property type="entry name" value="PNPLA"/>
    <property type="match status" value="1"/>
</dbReference>
<name>A0A7S7NLL2_PALFE</name>
<dbReference type="Proteomes" id="UP000593892">
    <property type="component" value="Chromosome"/>
</dbReference>